<protein>
    <submittedName>
        <fullName evidence="2">Uncharacterized protein</fullName>
    </submittedName>
</protein>
<sequence>MSLDASSRAFSAASSAIFRSRSSRSFSACFSRNSSSSRSCFSRCLIPSIVDFSLSTPRAFAFMQSSSRS</sequence>
<organism evidence="2">
    <name type="scientific">uncultured marine virus</name>
    <dbReference type="NCBI Taxonomy" id="186617"/>
    <lineage>
        <taxon>Viruses</taxon>
        <taxon>environmental samples</taxon>
    </lineage>
</organism>
<reference evidence="2" key="2">
    <citation type="submission" date="2015-03" db="EMBL/GenBank/DDBJ databases">
        <authorList>
            <person name="Chow C.-E.T."/>
            <person name="Winget D.M."/>
            <person name="White R.A.III."/>
            <person name="Hallam S.J."/>
            <person name="Suttle C.A."/>
        </authorList>
    </citation>
    <scope>NUCLEOTIDE SEQUENCE</scope>
    <source>
        <strain evidence="2">Anoxic3_5</strain>
    </source>
</reference>
<name>A0A0F7L401_9VIRU</name>
<accession>A0A0F7L401</accession>
<dbReference type="EMBL" id="KR029580">
    <property type="protein sequence ID" value="AKH46203.1"/>
    <property type="molecule type" value="Genomic_DNA"/>
</dbReference>
<evidence type="ECO:0000313" key="2">
    <source>
        <dbReference type="EMBL" id="AKH46203.1"/>
    </source>
</evidence>
<reference evidence="2" key="1">
    <citation type="journal article" date="2015" name="Front. Microbiol.">
        <title>Combining genomic sequencing methods to explore viral diversity and reveal potential virus-host interactions.</title>
        <authorList>
            <person name="Chow C.E."/>
            <person name="Winget D.M."/>
            <person name="White R.A.III."/>
            <person name="Hallam S.J."/>
            <person name="Suttle C.A."/>
        </authorList>
    </citation>
    <scope>NUCLEOTIDE SEQUENCE</scope>
    <source>
        <strain evidence="2">Anoxic3_5</strain>
    </source>
</reference>
<feature type="region of interest" description="Disordered" evidence="1">
    <location>
        <begin position="14"/>
        <end position="37"/>
    </location>
</feature>
<evidence type="ECO:0000256" key="1">
    <source>
        <dbReference type="SAM" id="MobiDB-lite"/>
    </source>
</evidence>
<proteinExistence type="predicted"/>